<evidence type="ECO:0008006" key="3">
    <source>
        <dbReference type="Google" id="ProtNLM"/>
    </source>
</evidence>
<proteinExistence type="predicted"/>
<comment type="caution">
    <text evidence="1">The sequence shown here is derived from an EMBL/GenBank/DDBJ whole genome shotgun (WGS) entry which is preliminary data.</text>
</comment>
<dbReference type="AlphaFoldDB" id="A0A9P5X667"/>
<accession>A0A9P5X667</accession>
<evidence type="ECO:0000313" key="2">
    <source>
        <dbReference type="Proteomes" id="UP000807342"/>
    </source>
</evidence>
<organism evidence="1 2">
    <name type="scientific">Macrolepiota fuliginosa MF-IS2</name>
    <dbReference type="NCBI Taxonomy" id="1400762"/>
    <lineage>
        <taxon>Eukaryota</taxon>
        <taxon>Fungi</taxon>
        <taxon>Dikarya</taxon>
        <taxon>Basidiomycota</taxon>
        <taxon>Agaricomycotina</taxon>
        <taxon>Agaricomycetes</taxon>
        <taxon>Agaricomycetidae</taxon>
        <taxon>Agaricales</taxon>
        <taxon>Agaricineae</taxon>
        <taxon>Agaricaceae</taxon>
        <taxon>Macrolepiota</taxon>
    </lineage>
</organism>
<dbReference type="Proteomes" id="UP000807342">
    <property type="component" value="Unassembled WGS sequence"/>
</dbReference>
<evidence type="ECO:0000313" key="1">
    <source>
        <dbReference type="EMBL" id="KAF9445228.1"/>
    </source>
</evidence>
<protein>
    <recommendedName>
        <fullName evidence="3">NACHT domain-containing protein</fullName>
    </recommendedName>
</protein>
<keyword evidence="2" id="KW-1185">Reference proteome</keyword>
<dbReference type="EMBL" id="MU151315">
    <property type="protein sequence ID" value="KAF9445228.1"/>
    <property type="molecule type" value="Genomic_DNA"/>
</dbReference>
<gene>
    <name evidence="1" type="ORF">P691DRAFT_785505</name>
</gene>
<dbReference type="OrthoDB" id="5967843at2759"/>
<reference evidence="1" key="1">
    <citation type="submission" date="2020-11" db="EMBL/GenBank/DDBJ databases">
        <authorList>
            <consortium name="DOE Joint Genome Institute"/>
            <person name="Ahrendt S."/>
            <person name="Riley R."/>
            <person name="Andreopoulos W."/>
            <person name="Labutti K."/>
            <person name="Pangilinan J."/>
            <person name="Ruiz-Duenas F.J."/>
            <person name="Barrasa J.M."/>
            <person name="Sanchez-Garcia M."/>
            <person name="Camarero S."/>
            <person name="Miyauchi S."/>
            <person name="Serrano A."/>
            <person name="Linde D."/>
            <person name="Babiker R."/>
            <person name="Drula E."/>
            <person name="Ayuso-Fernandez I."/>
            <person name="Pacheco R."/>
            <person name="Padilla G."/>
            <person name="Ferreira P."/>
            <person name="Barriuso J."/>
            <person name="Kellner H."/>
            <person name="Castanera R."/>
            <person name="Alfaro M."/>
            <person name="Ramirez L."/>
            <person name="Pisabarro A.G."/>
            <person name="Kuo A."/>
            <person name="Tritt A."/>
            <person name="Lipzen A."/>
            <person name="He G."/>
            <person name="Yan M."/>
            <person name="Ng V."/>
            <person name="Cullen D."/>
            <person name="Martin F."/>
            <person name="Rosso M.-N."/>
            <person name="Henrissat B."/>
            <person name="Hibbett D."/>
            <person name="Martinez A.T."/>
            <person name="Grigoriev I.V."/>
        </authorList>
    </citation>
    <scope>NUCLEOTIDE SEQUENCE</scope>
    <source>
        <strain evidence="1">MF-IS2</strain>
    </source>
</reference>
<name>A0A9P5X667_9AGAR</name>
<sequence>MSNAGILQVAHDFVLNNPIFNDNHNIVPYKKGSGLKILLGASMPDVFHDSSARDPPPSCHPGTHHDFIDMITSWGLGTSQHTEPILWMYGPAGVRKLAIAQTCSEGLAERDKLGATLFFSHSDLTLVTKSIKEQFQELLVKPFLQLRADTAGIVEGLVIIIDSLDECGKGPGMHCDIIKIQQRNGLPDSWVSERNIGVLVNLSGGLYIYAAMVIQFIGSHELLSPVDQLCAVLTLANNNKGTDSIHPLSELDLFYTLIM</sequence>